<feature type="transmembrane region" description="Helical" evidence="1">
    <location>
        <begin position="12"/>
        <end position="31"/>
    </location>
</feature>
<feature type="transmembrane region" description="Helical" evidence="1">
    <location>
        <begin position="38"/>
        <end position="59"/>
    </location>
</feature>
<keyword evidence="1" id="KW-0472">Membrane</keyword>
<keyword evidence="1" id="KW-1133">Transmembrane helix</keyword>
<comment type="caution">
    <text evidence="2">The sequence shown here is derived from an EMBL/GenBank/DDBJ whole genome shotgun (WGS) entry which is preliminary data.</text>
</comment>
<organism evidence="2 3">
    <name type="scientific">Ornithinibacillus salinisoli</name>
    <dbReference type="NCBI Taxonomy" id="1848459"/>
    <lineage>
        <taxon>Bacteria</taxon>
        <taxon>Bacillati</taxon>
        <taxon>Bacillota</taxon>
        <taxon>Bacilli</taxon>
        <taxon>Bacillales</taxon>
        <taxon>Bacillaceae</taxon>
        <taxon>Ornithinibacillus</taxon>
    </lineage>
</organism>
<dbReference type="RefSeq" id="WP_377556177.1">
    <property type="nucleotide sequence ID" value="NZ_JBHUMI010000014.1"/>
</dbReference>
<keyword evidence="3" id="KW-1185">Reference proteome</keyword>
<evidence type="ECO:0000256" key="1">
    <source>
        <dbReference type="SAM" id="Phobius"/>
    </source>
</evidence>
<name>A0ABW4W207_9BACI</name>
<dbReference type="Proteomes" id="UP001597383">
    <property type="component" value="Unassembled WGS sequence"/>
</dbReference>
<keyword evidence="1" id="KW-0812">Transmembrane</keyword>
<accession>A0ABW4W207</accession>
<evidence type="ECO:0000313" key="2">
    <source>
        <dbReference type="EMBL" id="MFD2044592.1"/>
    </source>
</evidence>
<sequence length="164" mass="19263">MSILPMPTNFGANEWFVILSIVVTYTILFLLRKYFSASFTILIILFSASIARIVDHVLAGPPFDLYDIMDTEKFDLLDVFSYFLYGPFAYIFLYLYQKFNIQGMYTYIYTLLWSGLSVAYEWITVLFGVFSFKEWEPLYSFPVYLFVQSLTILFYHICLSAKNS</sequence>
<protein>
    <submittedName>
        <fullName evidence="2">Uncharacterized protein</fullName>
    </submittedName>
</protein>
<feature type="transmembrane region" description="Helical" evidence="1">
    <location>
        <begin position="138"/>
        <end position="158"/>
    </location>
</feature>
<dbReference type="EMBL" id="JBHUHQ010000015">
    <property type="protein sequence ID" value="MFD2044592.1"/>
    <property type="molecule type" value="Genomic_DNA"/>
</dbReference>
<proteinExistence type="predicted"/>
<feature type="transmembrane region" description="Helical" evidence="1">
    <location>
        <begin position="79"/>
        <end position="96"/>
    </location>
</feature>
<feature type="transmembrane region" description="Helical" evidence="1">
    <location>
        <begin position="108"/>
        <end position="132"/>
    </location>
</feature>
<reference evidence="3" key="1">
    <citation type="journal article" date="2019" name="Int. J. Syst. Evol. Microbiol.">
        <title>The Global Catalogue of Microorganisms (GCM) 10K type strain sequencing project: providing services to taxonomists for standard genome sequencing and annotation.</title>
        <authorList>
            <consortium name="The Broad Institute Genomics Platform"/>
            <consortium name="The Broad Institute Genome Sequencing Center for Infectious Disease"/>
            <person name="Wu L."/>
            <person name="Ma J."/>
        </authorList>
    </citation>
    <scope>NUCLEOTIDE SEQUENCE [LARGE SCALE GENOMIC DNA]</scope>
    <source>
        <strain evidence="3">R28</strain>
    </source>
</reference>
<evidence type="ECO:0000313" key="3">
    <source>
        <dbReference type="Proteomes" id="UP001597383"/>
    </source>
</evidence>
<gene>
    <name evidence="2" type="ORF">ACFSJF_09965</name>
</gene>